<keyword evidence="2" id="KW-1185">Reference proteome</keyword>
<evidence type="ECO:0008006" key="3">
    <source>
        <dbReference type="Google" id="ProtNLM"/>
    </source>
</evidence>
<evidence type="ECO:0000313" key="2">
    <source>
        <dbReference type="Proteomes" id="UP001549145"/>
    </source>
</evidence>
<evidence type="ECO:0000313" key="1">
    <source>
        <dbReference type="EMBL" id="MET3693761.1"/>
    </source>
</evidence>
<dbReference type="EMBL" id="JBEPMM010000009">
    <property type="protein sequence ID" value="MET3693761.1"/>
    <property type="molecule type" value="Genomic_DNA"/>
</dbReference>
<protein>
    <recommendedName>
        <fullName evidence="3">Glycosyl transferase family 2</fullName>
    </recommendedName>
</protein>
<gene>
    <name evidence="1" type="ORF">ABID43_003312</name>
</gene>
<dbReference type="Proteomes" id="UP001549145">
    <property type="component" value="Unassembled WGS sequence"/>
</dbReference>
<name>A0ABV2L7E8_9HYPH</name>
<dbReference type="SUPFAM" id="SSF53448">
    <property type="entry name" value="Nucleotide-diphospho-sugar transferases"/>
    <property type="match status" value="1"/>
</dbReference>
<accession>A0ABV2L7E8</accession>
<sequence>MMRRCFVCAADMLGPNERSLAYPDGRVRAFPIACGSCGLLLAADADPARCRAHLAAHLSGPTFLSDPDAPYGLDLYTLRSAATAFDRGLRPHDAEGRTALRHPHGRCAAGADLYALDGAVGPPISLGLLCRPDGLAAALAMLAVHAAWTDDVVILLDAPVNRPEAVAVAGFPRSAVRVGARPLGQDFAAQRNALQDLAGHPWMLQLDADETLSVEAGRRLPALAALAEAGDVVSVGLARRNRVDGHLSDVYPDVQYRLNRRCVRYAGRVHERPVLDGGWPRSLIALHGAIEHHLDRAHVLARSRRYERLAPGRGRPEEEAALLRPYRD</sequence>
<reference evidence="1 2" key="1">
    <citation type="submission" date="2024-06" db="EMBL/GenBank/DDBJ databases">
        <title>Genomic Encyclopedia of Type Strains, Phase IV (KMG-IV): sequencing the most valuable type-strain genomes for metagenomic binning, comparative biology and taxonomic classification.</title>
        <authorList>
            <person name="Goeker M."/>
        </authorList>
    </citation>
    <scope>NUCLEOTIDE SEQUENCE [LARGE SCALE GENOMIC DNA]</scope>
    <source>
        <strain evidence="1 2">DSM 21331</strain>
    </source>
</reference>
<proteinExistence type="predicted"/>
<comment type="caution">
    <text evidence="1">The sequence shown here is derived from an EMBL/GenBank/DDBJ whole genome shotgun (WGS) entry which is preliminary data.</text>
</comment>
<dbReference type="InterPro" id="IPR029044">
    <property type="entry name" value="Nucleotide-diphossugar_trans"/>
</dbReference>
<organism evidence="1 2">
    <name type="scientific">Methylobacterium goesingense</name>
    <dbReference type="NCBI Taxonomy" id="243690"/>
    <lineage>
        <taxon>Bacteria</taxon>
        <taxon>Pseudomonadati</taxon>
        <taxon>Pseudomonadota</taxon>
        <taxon>Alphaproteobacteria</taxon>
        <taxon>Hyphomicrobiales</taxon>
        <taxon>Methylobacteriaceae</taxon>
        <taxon>Methylobacterium</taxon>
    </lineage>
</organism>